<dbReference type="OrthoDB" id="9811314at2"/>
<dbReference type="PATRIC" id="fig|529884.3.peg.445"/>
<comment type="similarity">
    <text evidence="1 2">Belongs to the peptidase M16 family.</text>
</comment>
<dbReference type="GO" id="GO:0004222">
    <property type="term" value="F:metalloendopeptidase activity"/>
    <property type="evidence" value="ECO:0007669"/>
    <property type="project" value="InterPro"/>
</dbReference>
<organism evidence="5 6">
    <name type="scientific">Rhodoluna lacicola</name>
    <dbReference type="NCBI Taxonomy" id="529884"/>
    <lineage>
        <taxon>Bacteria</taxon>
        <taxon>Bacillati</taxon>
        <taxon>Actinomycetota</taxon>
        <taxon>Actinomycetes</taxon>
        <taxon>Micrococcales</taxon>
        <taxon>Microbacteriaceae</taxon>
        <taxon>Luna cluster</taxon>
        <taxon>Luna-1 subcluster</taxon>
        <taxon>Rhodoluna</taxon>
    </lineage>
</organism>
<dbReference type="InterPro" id="IPR001431">
    <property type="entry name" value="Pept_M16_Zn_BS"/>
</dbReference>
<accession>A0A060JFF5</accession>
<dbReference type="SUPFAM" id="SSF63411">
    <property type="entry name" value="LuxS/MPP-like metallohydrolase"/>
    <property type="match status" value="2"/>
</dbReference>
<name>A0A060JFF5_9MICO</name>
<sequence>MSEVLFPLDQSDLSFTASGGSTVRRSILPSGVRVLTEHMPGAQSVSVSFSVAVGSRDETDGHFGSTHFLEHLLFKGTKKRSALEIAVAFDSVGGSSNASTGKEHTSYYARVQDKALPLAVDVIGDMLASSLIDPKEFENERTVILEELAMNDDDPQDVAHEAFAQAVLGDHPLGRPIGGTNETISAVTRDAVWGHYQDNYRPQDLVIAAAGGVEHGQLIHLVETALIEAGWDLNKQANPVERRLLHPARISRGTELKVIQRPIAQANVLLGMQGLVADDERRYAMGILNTVLGGGMSSRMFQEIREKRGLAYSVYSFNQGYSDGAYFGLYAGCSPAKTAEVTRLMVAELEKIATDGIRQDELELAKGNISGSLALKYESTMARMNRLISAEIVNGEFFDLDDSLLHVNAVTLADVQNLATDLIRRERSIVAVGDLDESTFAEFI</sequence>
<dbReference type="STRING" id="529884.Rhola_00004630"/>
<dbReference type="Proteomes" id="UP000067708">
    <property type="component" value="Chromosome"/>
</dbReference>
<dbReference type="GO" id="GO:0046872">
    <property type="term" value="F:metal ion binding"/>
    <property type="evidence" value="ECO:0007669"/>
    <property type="project" value="InterPro"/>
</dbReference>
<evidence type="ECO:0000259" key="3">
    <source>
        <dbReference type="Pfam" id="PF00675"/>
    </source>
</evidence>
<dbReference type="AlphaFoldDB" id="A0A060JFF5"/>
<feature type="domain" description="Peptidase M16 N-terminal" evidence="3">
    <location>
        <begin position="33"/>
        <end position="180"/>
    </location>
</feature>
<dbReference type="GO" id="GO:0006508">
    <property type="term" value="P:proteolysis"/>
    <property type="evidence" value="ECO:0007669"/>
    <property type="project" value="InterPro"/>
</dbReference>
<evidence type="ECO:0000313" key="6">
    <source>
        <dbReference type="Proteomes" id="UP000067708"/>
    </source>
</evidence>
<evidence type="ECO:0000259" key="4">
    <source>
        <dbReference type="Pfam" id="PF05193"/>
    </source>
</evidence>
<dbReference type="Pfam" id="PF00675">
    <property type="entry name" value="Peptidase_M16"/>
    <property type="match status" value="1"/>
</dbReference>
<dbReference type="InterPro" id="IPR011765">
    <property type="entry name" value="Pept_M16_N"/>
</dbReference>
<dbReference type="EMBL" id="CP007490">
    <property type="protein sequence ID" value="AIC47282.1"/>
    <property type="molecule type" value="Genomic_DNA"/>
</dbReference>
<keyword evidence="6" id="KW-1185">Reference proteome</keyword>
<dbReference type="PANTHER" id="PTHR11851:SF49">
    <property type="entry name" value="MITOCHONDRIAL-PROCESSING PEPTIDASE SUBUNIT ALPHA"/>
    <property type="match status" value="1"/>
</dbReference>
<proteinExistence type="inferred from homology"/>
<gene>
    <name evidence="5" type="ORF">Rhola_00004630</name>
</gene>
<protein>
    <submittedName>
        <fullName evidence="5">Putative Zn-dependent peptidase</fullName>
    </submittedName>
</protein>
<dbReference type="InterPro" id="IPR007863">
    <property type="entry name" value="Peptidase_M16_C"/>
</dbReference>
<dbReference type="RefSeq" id="WP_038502091.1">
    <property type="nucleotide sequence ID" value="NZ_CP007490.1"/>
</dbReference>
<evidence type="ECO:0000313" key="5">
    <source>
        <dbReference type="EMBL" id="AIC47282.1"/>
    </source>
</evidence>
<dbReference type="Gene3D" id="3.30.830.10">
    <property type="entry name" value="Metalloenzyme, LuxS/M16 peptidase-like"/>
    <property type="match status" value="2"/>
</dbReference>
<evidence type="ECO:0000256" key="2">
    <source>
        <dbReference type="RuleBase" id="RU004447"/>
    </source>
</evidence>
<evidence type="ECO:0000256" key="1">
    <source>
        <dbReference type="ARBA" id="ARBA00007261"/>
    </source>
</evidence>
<dbReference type="InterPro" id="IPR011249">
    <property type="entry name" value="Metalloenz_LuxS/M16"/>
</dbReference>
<reference evidence="5 6" key="1">
    <citation type="journal article" date="2014" name="Int. J. Syst. Evol. Microbiol.">
        <title>Rhodoluna lacicola gen. nov., sp. nov., a planktonic freshwater bacterium with stream-lined genome.</title>
        <authorList>
            <person name="Hahn M."/>
            <person name="Schmidt J."/>
            <person name="Taipale S.J."/>
            <person name="Doolittle W.F."/>
            <person name="Koll U."/>
        </authorList>
    </citation>
    <scope>NUCLEOTIDE SEQUENCE [LARGE SCALE GENOMIC DNA]</scope>
    <source>
        <strain evidence="5 6">MWH-Ta8</strain>
    </source>
</reference>
<dbReference type="eggNOG" id="COG0612">
    <property type="taxonomic scope" value="Bacteria"/>
</dbReference>
<dbReference type="PANTHER" id="PTHR11851">
    <property type="entry name" value="METALLOPROTEASE"/>
    <property type="match status" value="1"/>
</dbReference>
<feature type="domain" description="Peptidase M16 C-terminal" evidence="4">
    <location>
        <begin position="187"/>
        <end position="366"/>
    </location>
</feature>
<dbReference type="PROSITE" id="PS00143">
    <property type="entry name" value="INSULINASE"/>
    <property type="match status" value="1"/>
</dbReference>
<dbReference type="Pfam" id="PF05193">
    <property type="entry name" value="Peptidase_M16_C"/>
    <property type="match status" value="1"/>
</dbReference>
<dbReference type="InterPro" id="IPR050361">
    <property type="entry name" value="MPP/UQCRC_Complex"/>
</dbReference>
<dbReference type="KEGG" id="rla:Rhola_00004630"/>
<dbReference type="HOGENOM" id="CLU_009902_3_0_11"/>